<reference evidence="3 4" key="1">
    <citation type="journal article" date="2003" name="Nature">
        <title>The genome of a motile marine Synechococcus.</title>
        <authorList>
            <person name="Palenik B."/>
            <person name="Brahamsha B."/>
            <person name="Larimer F."/>
            <person name="Land M."/>
            <person name="Hauser L."/>
            <person name="Chain P."/>
            <person name="Lamerdin J."/>
            <person name="Regala W."/>
            <person name="Allen E.A."/>
            <person name="McCarren J."/>
            <person name="Paulsen I."/>
            <person name="Dufresne A."/>
            <person name="Partensky F."/>
            <person name="Webb E."/>
            <person name="Waterbury J."/>
        </authorList>
    </citation>
    <scope>NUCLEOTIDE SEQUENCE [LARGE SCALE GENOMIC DNA]</scope>
    <source>
        <strain evidence="3 4">WH8102</strain>
    </source>
</reference>
<protein>
    <submittedName>
        <fullName evidence="3">Possible amidase enhancer</fullName>
    </submittedName>
</protein>
<dbReference type="InterPro" id="IPR013693">
    <property type="entry name" value="SpoIID/LytB_N"/>
</dbReference>
<sequence>MIRLLALTMLLWVASGCRAQVSPPPLESQRSVDVQQPLTHRPVAVPPAVTGRQPLLWVSLAAHLGARADAAPLTLTAASGSLSLEDRSGRRWSAASVQISWRSVPLEQPMALARRVAGPFASFESAERVALRWRALGVAAEVAHPADWEVWAPAGAPAPGGLPVRDWSSRMESNVEPVLQLPEGGTTPKGPLQIDAPGGLRWGKGVFQGPFRLQRDAYGSWTLVEQVPLERYLEGVVPHEIGAGSPPAALQAQTVLARTWALANSHRFRIDGYHLCSDTQCQVYSDPRQAGSAVRQAITATQGRLLSWQGKPISAVYHATNGGVMAAGPEAWAMDAQPYLKAEADGDAGWQQRHGLPLQQRSAVASLLAQREGAYGSAHPRFRWTRTLTASGIRQALGASAAGLNGPLQLDVLERGRSGRVLALQVAGNDGGAPVVLKLDRIRRTIRRLPSTLFVIEPQGDQRWLVRGGGFGHGAGLSQSGAIDLAWRGWSTERILAHYYPGTVYGPLLPALESP</sequence>
<feature type="chain" id="PRO_5004291867" evidence="1">
    <location>
        <begin position="20"/>
        <end position="515"/>
    </location>
</feature>
<dbReference type="PROSITE" id="PS51257">
    <property type="entry name" value="PROKAR_LIPOPROTEIN"/>
    <property type="match status" value="1"/>
</dbReference>
<evidence type="ECO:0000256" key="1">
    <source>
        <dbReference type="SAM" id="SignalP"/>
    </source>
</evidence>
<accession>Q7UA41</accession>
<dbReference type="Pfam" id="PF08486">
    <property type="entry name" value="SpoIID"/>
    <property type="match status" value="1"/>
</dbReference>
<dbReference type="NCBIfam" id="TIGR02669">
    <property type="entry name" value="SpoIID_LytB"/>
    <property type="match status" value="1"/>
</dbReference>
<dbReference type="EMBL" id="BX569689">
    <property type="protein sequence ID" value="CAE06574.1"/>
    <property type="molecule type" value="Genomic_DNA"/>
</dbReference>
<organism evidence="3 4">
    <name type="scientific">Parasynechococcus marenigrum (strain WH8102)</name>
    <dbReference type="NCBI Taxonomy" id="84588"/>
    <lineage>
        <taxon>Bacteria</taxon>
        <taxon>Bacillati</taxon>
        <taxon>Cyanobacteriota</taxon>
        <taxon>Cyanophyceae</taxon>
        <taxon>Synechococcales</taxon>
        <taxon>Prochlorococcaceae</taxon>
        <taxon>Parasynechococcus</taxon>
        <taxon>Parasynechococcus marenigrum</taxon>
    </lineage>
</organism>
<feature type="domain" description="Sporulation stage II protein D amidase enhancer LytB N-terminal" evidence="2">
    <location>
        <begin position="219"/>
        <end position="307"/>
    </location>
</feature>
<dbReference type="KEGG" id="syw:SYNW0059"/>
<evidence type="ECO:0000259" key="2">
    <source>
        <dbReference type="Pfam" id="PF08486"/>
    </source>
</evidence>
<dbReference type="Proteomes" id="UP000001422">
    <property type="component" value="Chromosome"/>
</dbReference>
<keyword evidence="4" id="KW-1185">Reference proteome</keyword>
<keyword evidence="1" id="KW-0732">Signal</keyword>
<dbReference type="HOGENOM" id="CLU_036694_0_0_3"/>
<evidence type="ECO:0000313" key="4">
    <source>
        <dbReference type="Proteomes" id="UP000001422"/>
    </source>
</evidence>
<dbReference type="GO" id="GO:0030435">
    <property type="term" value="P:sporulation resulting in formation of a cellular spore"/>
    <property type="evidence" value="ECO:0007669"/>
    <property type="project" value="InterPro"/>
</dbReference>
<dbReference type="RefSeq" id="WP_011126937.1">
    <property type="nucleotide sequence ID" value="NC_005070.1"/>
</dbReference>
<name>Q7UA41_PARMW</name>
<dbReference type="STRING" id="84588.SYNW0059"/>
<gene>
    <name evidence="3" type="ordered locus">SYNW0059</name>
</gene>
<dbReference type="InterPro" id="IPR013486">
    <property type="entry name" value="SpoIID/LytB"/>
</dbReference>
<dbReference type="AlphaFoldDB" id="Q7UA41"/>
<evidence type="ECO:0000313" key="3">
    <source>
        <dbReference type="EMBL" id="CAE06574.1"/>
    </source>
</evidence>
<feature type="signal peptide" evidence="1">
    <location>
        <begin position="1"/>
        <end position="19"/>
    </location>
</feature>
<proteinExistence type="predicted"/>
<dbReference type="eggNOG" id="COG2385">
    <property type="taxonomic scope" value="Bacteria"/>
</dbReference>